<dbReference type="EMBL" id="HF935360">
    <property type="protein sequence ID" value="CCX07674.1"/>
    <property type="molecule type" value="Genomic_DNA"/>
</dbReference>
<evidence type="ECO:0000313" key="1">
    <source>
        <dbReference type="EMBL" id="CCX07674.1"/>
    </source>
</evidence>
<reference evidence="1 2" key="1">
    <citation type="journal article" date="2013" name="PLoS Genet.">
        <title>The genome and development-dependent transcriptomes of Pyronema confluens: a window into fungal evolution.</title>
        <authorList>
            <person name="Traeger S."/>
            <person name="Altegoer F."/>
            <person name="Freitag M."/>
            <person name="Gabaldon T."/>
            <person name="Kempken F."/>
            <person name="Kumar A."/>
            <person name="Marcet-Houben M."/>
            <person name="Poggeler S."/>
            <person name="Stajich J.E."/>
            <person name="Nowrousian M."/>
        </authorList>
    </citation>
    <scope>NUCLEOTIDE SEQUENCE [LARGE SCALE GENOMIC DNA]</scope>
    <source>
        <strain evidence="2">CBS 100304</strain>
        <tissue evidence="1">Vegetative mycelium</tissue>
    </source>
</reference>
<gene>
    <name evidence="1" type="ORF">PCON_07263</name>
</gene>
<name>U4KZN0_PYROM</name>
<keyword evidence="2" id="KW-1185">Reference proteome</keyword>
<accession>U4KZN0</accession>
<organism evidence="1 2">
    <name type="scientific">Pyronema omphalodes (strain CBS 100304)</name>
    <name type="common">Pyronema confluens</name>
    <dbReference type="NCBI Taxonomy" id="1076935"/>
    <lineage>
        <taxon>Eukaryota</taxon>
        <taxon>Fungi</taxon>
        <taxon>Dikarya</taxon>
        <taxon>Ascomycota</taxon>
        <taxon>Pezizomycotina</taxon>
        <taxon>Pezizomycetes</taxon>
        <taxon>Pezizales</taxon>
        <taxon>Pyronemataceae</taxon>
        <taxon>Pyronema</taxon>
    </lineage>
</organism>
<protein>
    <submittedName>
        <fullName evidence="1">Uncharacterized protein</fullName>
    </submittedName>
</protein>
<dbReference type="Proteomes" id="UP000018144">
    <property type="component" value="Unassembled WGS sequence"/>
</dbReference>
<sequence length="15" mass="1886">MEDRRKEITRNYSST</sequence>
<evidence type="ECO:0000313" key="2">
    <source>
        <dbReference type="Proteomes" id="UP000018144"/>
    </source>
</evidence>
<proteinExistence type="predicted"/>